<dbReference type="SUPFAM" id="SSF75553">
    <property type="entry name" value="Smc hinge domain"/>
    <property type="match status" value="1"/>
</dbReference>
<dbReference type="OrthoDB" id="5575062at2759"/>
<protein>
    <recommendedName>
        <fullName evidence="7">Structural maintenance of chromosomes protein</fullName>
    </recommendedName>
</protein>
<gene>
    <name evidence="11" type="ORF">CYY_009636</name>
</gene>
<dbReference type="InterPro" id="IPR003395">
    <property type="entry name" value="RecF/RecN/SMC_N"/>
</dbReference>
<feature type="coiled-coil region" evidence="8">
    <location>
        <begin position="429"/>
        <end position="463"/>
    </location>
</feature>
<dbReference type="InterPro" id="IPR024704">
    <property type="entry name" value="SMC"/>
</dbReference>
<feature type="compositionally biased region" description="Basic and acidic residues" evidence="9">
    <location>
        <begin position="951"/>
        <end position="973"/>
    </location>
</feature>
<evidence type="ECO:0000256" key="3">
    <source>
        <dbReference type="ARBA" id="ARBA00022776"/>
    </source>
</evidence>
<dbReference type="SMART" id="SM00968">
    <property type="entry name" value="SMC_hinge"/>
    <property type="match status" value="1"/>
</dbReference>
<keyword evidence="4 8" id="KW-0175">Coiled coil</keyword>
<feature type="coiled-coil region" evidence="8">
    <location>
        <begin position="1122"/>
        <end position="1156"/>
    </location>
</feature>
<comment type="caution">
    <text evidence="11">The sequence shown here is derived from an EMBL/GenBank/DDBJ whole genome shotgun (WGS) entry which is preliminary data.</text>
</comment>
<dbReference type="Pfam" id="PF02463">
    <property type="entry name" value="SMC_N"/>
    <property type="match status" value="1"/>
</dbReference>
<feature type="region of interest" description="Disordered" evidence="9">
    <location>
        <begin position="951"/>
        <end position="1025"/>
    </location>
</feature>
<organism evidence="11 12">
    <name type="scientific">Polysphondylium violaceum</name>
    <dbReference type="NCBI Taxonomy" id="133409"/>
    <lineage>
        <taxon>Eukaryota</taxon>
        <taxon>Amoebozoa</taxon>
        <taxon>Evosea</taxon>
        <taxon>Eumycetozoa</taxon>
        <taxon>Dictyostelia</taxon>
        <taxon>Dictyosteliales</taxon>
        <taxon>Dictyosteliaceae</taxon>
        <taxon>Polysphondylium</taxon>
    </lineage>
</organism>
<dbReference type="GO" id="GO:0016887">
    <property type="term" value="F:ATP hydrolysis activity"/>
    <property type="evidence" value="ECO:0007669"/>
    <property type="project" value="InterPro"/>
</dbReference>
<keyword evidence="6" id="KW-0131">Cell cycle</keyword>
<evidence type="ECO:0000256" key="2">
    <source>
        <dbReference type="ARBA" id="ARBA00022618"/>
    </source>
</evidence>
<dbReference type="GO" id="GO:0007062">
    <property type="term" value="P:sister chromatid cohesion"/>
    <property type="evidence" value="ECO:0007669"/>
    <property type="project" value="TreeGrafter"/>
</dbReference>
<evidence type="ECO:0000256" key="9">
    <source>
        <dbReference type="SAM" id="MobiDB-lite"/>
    </source>
</evidence>
<dbReference type="SUPFAM" id="SSF52540">
    <property type="entry name" value="P-loop containing nucleoside triphosphate hydrolases"/>
    <property type="match status" value="2"/>
</dbReference>
<accession>A0A8J4UVR5</accession>
<dbReference type="GO" id="GO:0005524">
    <property type="term" value="F:ATP binding"/>
    <property type="evidence" value="ECO:0007669"/>
    <property type="project" value="InterPro"/>
</dbReference>
<evidence type="ECO:0000256" key="6">
    <source>
        <dbReference type="ARBA" id="ARBA00023306"/>
    </source>
</evidence>
<feature type="coiled-coil region" evidence="8">
    <location>
        <begin position="876"/>
        <end position="903"/>
    </location>
</feature>
<evidence type="ECO:0000256" key="5">
    <source>
        <dbReference type="ARBA" id="ARBA00023242"/>
    </source>
</evidence>
<dbReference type="Gene3D" id="3.40.50.300">
    <property type="entry name" value="P-loop containing nucleotide triphosphate hydrolases"/>
    <property type="match status" value="2"/>
</dbReference>
<dbReference type="InterPro" id="IPR027417">
    <property type="entry name" value="P-loop_NTPase"/>
</dbReference>
<dbReference type="PANTHER" id="PTHR18937">
    <property type="entry name" value="STRUCTURAL MAINTENANCE OF CHROMOSOMES SMC FAMILY MEMBER"/>
    <property type="match status" value="1"/>
</dbReference>
<sequence length="1351" mass="155491">MIISLEIKDFKSYKGIHNISLFKEFSCVIGPNGSGKSNILDAIIFVLGQKASAIRGSRLSELVYFGAADKTNTYVKLNFLHQISGKIYPIMRKIVNTESHYYLDDRLLSYKQFATELAELGINIASKNFFILQGDVESIAMQNPKQIADHIEKVSGSKELKDQYDEAFREKNKIEDDVFTAYAKKKTIAFEKEQYKEQWSEVKEYHEMQRKMDTFKCQAQLSKLLYVSKQLKKEEKHVQENQDAIATIRDQMEPLEQSYSATSKKQAALHKDVMALEDKLAKLSKSKKKRDPESFKIAEEIKYINNKIKKTKQILEKAEQNRSIQLNEIEQLKKELLESTNALQSLEQEGEQSEVSHDVKMTSVQMEEYNKLKLLSGKETSALKIRLDQLNRDQRIDQDSLNTLKVRLGDYQKMIEQFQTSLDKYKSSLKAEEDIFAEIQRHLTDAQQEYEEASTAFTKLNSKQNTLNLELDNIQFILSDLKSMKSESQRDKSFNETVETLKSIFPGVKGKLSDLCEPVQRKYATALTLTMGKFMDAIVCDSEQTLMSCVKYLKDQMLGVATFLSLDRLQGVKPVNAKLRQLSGTGKLLFDCLKIQKGIDEAVLYALGNTVVCDSLAEARLLAFGSAERMKVITIQGVKISKSGLMSGGGLGNVKSKSSQWDNKRVEDLKRQRDSLIAELQENGGINEIFNKKQDLLNQVNELKAHYNLSKSKITLLKDRSENVEKELQANKKSLKTTEPEIKEITSKMDQRKQEMDTLNAEIRSIEDQYFKDFSATFGVENIREFEENRLVKIQENIQKRLEITQNISKIQSRLDYEASRQVDSEIKQLEEEIESNEKMLDEEMENKKSNDEKEQQFESELSEIVNDYTNNKQTLEEMNVSIKEIRKKMNEYQQQITEIEKKSLIYHLNTLKLGGQYHNILLETRNENIILPILEIDGKEVDSQHDHLLEQDADADKMNTDDESKKSKKSDTTSEEEEEEDENNNNNKNKKSKSTKKPNPPKKTRSKRKRNGDASDVVDDQDLLDEEDELGESDIEMDSKTNYLQDVIVDIPVNADEEHIKNIYKRESFIVFDYSLLPSQKKPFKDQKTFDEHLRKINLDIESISKDMKRVMPNYKAYQHLDEVTKQLSVVRKELDESRKRAKEINDRFSQLRDQRKSLFMKAFKKISKNLTSIYSELTRELEPPFHRGSAHLALEDNVTPFNAGVKFTVIPPNKRFQEMDQLSGGEKSVAALAFLFSLQGFKSTPFLILDEIDAAFDSVNVLKLVRYVKHKANRNLQFIVISLKELFYVHSDSLIGICRERDSTSASFSLDLQQFTESKEAEQLLVQKGEDETDDLKTSSSSSSSSDEN</sequence>
<feature type="compositionally biased region" description="Acidic residues" evidence="9">
    <location>
        <begin position="974"/>
        <end position="984"/>
    </location>
</feature>
<dbReference type="GO" id="GO:0005634">
    <property type="term" value="C:nucleus"/>
    <property type="evidence" value="ECO:0007669"/>
    <property type="project" value="UniProtKB-SubCell"/>
</dbReference>
<evidence type="ECO:0000256" key="1">
    <source>
        <dbReference type="ARBA" id="ARBA00004123"/>
    </source>
</evidence>
<evidence type="ECO:0000259" key="10">
    <source>
        <dbReference type="SMART" id="SM00968"/>
    </source>
</evidence>
<dbReference type="PIRSF" id="PIRSF005719">
    <property type="entry name" value="SMC"/>
    <property type="match status" value="1"/>
</dbReference>
<evidence type="ECO:0000256" key="7">
    <source>
        <dbReference type="PIRNR" id="PIRNR005719"/>
    </source>
</evidence>
<evidence type="ECO:0000256" key="4">
    <source>
        <dbReference type="ARBA" id="ARBA00023054"/>
    </source>
</evidence>
<dbReference type="EMBL" id="AJWJ01000763">
    <property type="protein sequence ID" value="KAF2069043.1"/>
    <property type="molecule type" value="Genomic_DNA"/>
</dbReference>
<evidence type="ECO:0000313" key="12">
    <source>
        <dbReference type="Proteomes" id="UP000695562"/>
    </source>
</evidence>
<dbReference type="GO" id="GO:0008278">
    <property type="term" value="C:cohesin complex"/>
    <property type="evidence" value="ECO:0007669"/>
    <property type="project" value="TreeGrafter"/>
</dbReference>
<dbReference type="GO" id="GO:0003677">
    <property type="term" value="F:DNA binding"/>
    <property type="evidence" value="ECO:0007669"/>
    <property type="project" value="TreeGrafter"/>
</dbReference>
<dbReference type="PANTHER" id="PTHR18937:SF12">
    <property type="entry name" value="STRUCTURAL MAINTENANCE OF CHROMOSOMES PROTEIN"/>
    <property type="match status" value="1"/>
</dbReference>
<keyword evidence="2" id="KW-0132">Cell division</keyword>
<dbReference type="Gene3D" id="1.20.1060.20">
    <property type="match status" value="1"/>
</dbReference>
<keyword evidence="3" id="KW-0498">Mitosis</keyword>
<dbReference type="InterPro" id="IPR036277">
    <property type="entry name" value="SMC_hinge_sf"/>
</dbReference>
<reference evidence="11" key="1">
    <citation type="submission" date="2020-01" db="EMBL/GenBank/DDBJ databases">
        <title>Development of genomics and gene disruption for Polysphondylium violaceum indicates a role for the polyketide synthase stlB in stalk morphogenesis.</title>
        <authorList>
            <person name="Narita B."/>
            <person name="Kawabe Y."/>
            <person name="Kin K."/>
            <person name="Saito T."/>
            <person name="Gibbs R."/>
            <person name="Kuspa A."/>
            <person name="Muzny D."/>
            <person name="Queller D."/>
            <person name="Richards S."/>
            <person name="Strassman J."/>
            <person name="Sucgang R."/>
            <person name="Worley K."/>
            <person name="Schaap P."/>
        </authorList>
    </citation>
    <scope>NUCLEOTIDE SEQUENCE</scope>
    <source>
        <strain evidence="11">QSvi11</strain>
    </source>
</reference>
<feature type="domain" description="SMC hinge" evidence="10">
    <location>
        <begin position="506"/>
        <end position="623"/>
    </location>
</feature>
<feature type="coiled-coil region" evidence="8">
    <location>
        <begin position="686"/>
        <end position="769"/>
    </location>
</feature>
<keyword evidence="5 7" id="KW-0539">Nucleus</keyword>
<comment type="subcellular location">
    <subcellularLocation>
        <location evidence="1 7">Nucleus</location>
    </subcellularLocation>
</comment>
<feature type="compositionally biased region" description="Basic residues" evidence="9">
    <location>
        <begin position="989"/>
        <end position="1011"/>
    </location>
</feature>
<proteinExistence type="inferred from homology"/>
<dbReference type="GO" id="GO:0051301">
    <property type="term" value="P:cell division"/>
    <property type="evidence" value="ECO:0007669"/>
    <property type="project" value="UniProtKB-KW"/>
</dbReference>
<name>A0A8J4UVR5_9MYCE</name>
<feature type="compositionally biased region" description="Low complexity" evidence="9">
    <location>
        <begin position="1341"/>
        <end position="1351"/>
    </location>
</feature>
<feature type="coiled-coil region" evidence="8">
    <location>
        <begin position="301"/>
        <end position="349"/>
    </location>
</feature>
<dbReference type="Proteomes" id="UP000695562">
    <property type="component" value="Unassembled WGS sequence"/>
</dbReference>
<evidence type="ECO:0000313" key="11">
    <source>
        <dbReference type="EMBL" id="KAF2069043.1"/>
    </source>
</evidence>
<comment type="similarity">
    <text evidence="7">Belongs to the SMC family.</text>
</comment>
<evidence type="ECO:0000256" key="8">
    <source>
        <dbReference type="SAM" id="Coils"/>
    </source>
</evidence>
<keyword evidence="12" id="KW-1185">Reference proteome</keyword>
<dbReference type="Pfam" id="PF06470">
    <property type="entry name" value="SMC_hinge"/>
    <property type="match status" value="1"/>
</dbReference>
<feature type="coiled-coil region" evidence="8">
    <location>
        <begin position="820"/>
        <end position="851"/>
    </location>
</feature>
<dbReference type="Gene3D" id="3.30.70.1620">
    <property type="match status" value="1"/>
</dbReference>
<feature type="region of interest" description="Disordered" evidence="9">
    <location>
        <begin position="1328"/>
        <end position="1351"/>
    </location>
</feature>
<dbReference type="InterPro" id="IPR010935">
    <property type="entry name" value="SMC_hinge"/>
</dbReference>